<keyword evidence="5" id="KW-1133">Transmembrane helix</keyword>
<dbReference type="Proteomes" id="UP000007014">
    <property type="component" value="Chromosome 20"/>
</dbReference>
<dbReference type="Gramene" id="CMT456CT">
    <property type="protein sequence ID" value="CMT456CT"/>
    <property type="gene ID" value="CMT456C"/>
</dbReference>
<evidence type="ECO:0000256" key="4">
    <source>
        <dbReference type="ARBA" id="ARBA00022692"/>
    </source>
</evidence>
<gene>
    <name evidence="9" type="ORF">CYME_CMT456C</name>
</gene>
<comment type="subcellular location">
    <subcellularLocation>
        <location evidence="1">Golgi apparatus membrane</location>
        <topology evidence="1">Single-pass type II membrane protein</topology>
    </subcellularLocation>
</comment>
<dbReference type="RefSeq" id="XP_005539426.1">
    <property type="nucleotide sequence ID" value="XM_005539369.1"/>
</dbReference>
<keyword evidence="7" id="KW-0472">Membrane</keyword>
<dbReference type="GO" id="GO:0008146">
    <property type="term" value="F:sulfotransferase activity"/>
    <property type="evidence" value="ECO:0007669"/>
    <property type="project" value="InterPro"/>
</dbReference>
<dbReference type="HOGENOM" id="CLU_776978_0_0_1"/>
<evidence type="ECO:0008006" key="11">
    <source>
        <dbReference type="Google" id="ProtNLM"/>
    </source>
</evidence>
<dbReference type="KEGG" id="cme:CYME_CMT456C"/>
<dbReference type="OrthoDB" id="3010at2759"/>
<evidence type="ECO:0000256" key="3">
    <source>
        <dbReference type="ARBA" id="ARBA00022679"/>
    </source>
</evidence>
<dbReference type="InterPro" id="IPR005331">
    <property type="entry name" value="Sulfotransferase"/>
</dbReference>
<reference evidence="9 10" key="2">
    <citation type="journal article" date="2007" name="BMC Biol.">
        <title>A 100%-complete sequence reveals unusually simple genomic features in the hot-spring red alga Cyanidioschyzon merolae.</title>
        <authorList>
            <person name="Nozaki H."/>
            <person name="Takano H."/>
            <person name="Misumi O."/>
            <person name="Terasawa K."/>
            <person name="Matsuzaki M."/>
            <person name="Maruyama S."/>
            <person name="Nishida K."/>
            <person name="Yagisawa F."/>
            <person name="Yoshida Y."/>
            <person name="Fujiwara T."/>
            <person name="Takio S."/>
            <person name="Tamura K."/>
            <person name="Chung S.J."/>
            <person name="Nakamura S."/>
            <person name="Kuroiwa H."/>
            <person name="Tanaka K."/>
            <person name="Sato N."/>
            <person name="Kuroiwa T."/>
        </authorList>
    </citation>
    <scope>NUCLEOTIDE SEQUENCE [LARGE SCALE GENOMIC DNA]</scope>
    <source>
        <strain evidence="9 10">10D</strain>
    </source>
</reference>
<dbReference type="GO" id="GO:0000139">
    <property type="term" value="C:Golgi membrane"/>
    <property type="evidence" value="ECO:0007669"/>
    <property type="project" value="UniProtKB-SubCell"/>
</dbReference>
<keyword evidence="8" id="KW-0325">Glycoprotein</keyword>
<accession>M1V7U5</accession>
<keyword evidence="3" id="KW-0808">Transferase</keyword>
<reference evidence="9 10" key="1">
    <citation type="journal article" date="2004" name="Nature">
        <title>Genome sequence of the ultrasmall unicellular red alga Cyanidioschyzon merolae 10D.</title>
        <authorList>
            <person name="Matsuzaki M."/>
            <person name="Misumi O."/>
            <person name="Shin-i T."/>
            <person name="Maruyama S."/>
            <person name="Takahara M."/>
            <person name="Miyagishima S."/>
            <person name="Mori T."/>
            <person name="Nishida K."/>
            <person name="Yagisawa F."/>
            <person name="Nishida K."/>
            <person name="Yoshida Y."/>
            <person name="Nishimura Y."/>
            <person name="Nakao S."/>
            <person name="Kobayashi T."/>
            <person name="Momoyama Y."/>
            <person name="Higashiyama T."/>
            <person name="Minoda A."/>
            <person name="Sano M."/>
            <person name="Nomoto H."/>
            <person name="Oishi K."/>
            <person name="Hayashi H."/>
            <person name="Ohta F."/>
            <person name="Nishizaka S."/>
            <person name="Haga S."/>
            <person name="Miura S."/>
            <person name="Morishita T."/>
            <person name="Kabeya Y."/>
            <person name="Terasawa K."/>
            <person name="Suzuki Y."/>
            <person name="Ishii Y."/>
            <person name="Asakawa S."/>
            <person name="Takano H."/>
            <person name="Ohta N."/>
            <person name="Kuroiwa H."/>
            <person name="Tanaka K."/>
            <person name="Shimizu N."/>
            <person name="Sugano S."/>
            <person name="Sato N."/>
            <person name="Nozaki H."/>
            <person name="Ogasawara N."/>
            <person name="Kohara Y."/>
            <person name="Kuroiwa T."/>
        </authorList>
    </citation>
    <scope>NUCLEOTIDE SEQUENCE [LARGE SCALE GENOMIC DNA]</scope>
    <source>
        <strain evidence="9 10">10D</strain>
    </source>
</reference>
<keyword evidence="6" id="KW-0333">Golgi apparatus</keyword>
<dbReference type="PANTHER" id="PTHR12137:SF54">
    <property type="entry name" value="CARBOHYDRATE SULFOTRANSFERASE"/>
    <property type="match status" value="1"/>
</dbReference>
<evidence type="ECO:0000256" key="5">
    <source>
        <dbReference type="ARBA" id="ARBA00022989"/>
    </source>
</evidence>
<evidence type="ECO:0000313" key="10">
    <source>
        <dbReference type="Proteomes" id="UP000007014"/>
    </source>
</evidence>
<evidence type="ECO:0000256" key="8">
    <source>
        <dbReference type="ARBA" id="ARBA00023180"/>
    </source>
</evidence>
<dbReference type="InterPro" id="IPR018011">
    <property type="entry name" value="Carb_sulfotrans_8-10"/>
</dbReference>
<evidence type="ECO:0000313" key="9">
    <source>
        <dbReference type="EMBL" id="BAM83390.1"/>
    </source>
</evidence>
<proteinExistence type="inferred from homology"/>
<protein>
    <recommendedName>
        <fullName evidence="11">Carbohydrate sulfotransferase</fullName>
    </recommendedName>
</protein>
<evidence type="ECO:0000256" key="2">
    <source>
        <dbReference type="ARBA" id="ARBA00006339"/>
    </source>
</evidence>
<evidence type="ECO:0000256" key="7">
    <source>
        <dbReference type="ARBA" id="ARBA00023136"/>
    </source>
</evidence>
<organism evidence="9 10">
    <name type="scientific">Cyanidioschyzon merolae (strain NIES-3377 / 10D)</name>
    <name type="common">Unicellular red alga</name>
    <dbReference type="NCBI Taxonomy" id="280699"/>
    <lineage>
        <taxon>Eukaryota</taxon>
        <taxon>Rhodophyta</taxon>
        <taxon>Bangiophyceae</taxon>
        <taxon>Cyanidiales</taxon>
        <taxon>Cyanidiaceae</taxon>
        <taxon>Cyanidioschyzon</taxon>
    </lineage>
</organism>
<dbReference type="Pfam" id="PF03567">
    <property type="entry name" value="Sulfotransfer_2"/>
    <property type="match status" value="1"/>
</dbReference>
<keyword evidence="10" id="KW-1185">Reference proteome</keyword>
<sequence>MSWVSLVRSRRMGIRLFMSSRLSWRQVLTVLFILWCLAVASTAFNIASRSALWGPLSSEQLPKRTDTTIGQGSIGPATPSAAERLVNGKHNISLKLKPEWRVEQKLSYVGVIVFPKEKRLLCSIPKAACTNLRAFALRKQLNVELNPTDAQNFSYIHPVSKRFLLQLGSLSDDQVHYALTHPDWRYAAVVRHPLSRLLSAYLDKIVGQRELWRRPLQRQPVTSFEHFVSILEDVARRYRKNWDWVDEHWRPQSGFCLFRFIPRQLYDYVVKVENRSALRQLFIDMFDEDGRRWVQDQDARAAAHRQQAAHARSANAKLRAYVSEDLAKRIQRLYAEDYINFGYDLWPDEVDADGALS</sequence>
<comment type="similarity">
    <text evidence="2">Belongs to the sulfotransferase 2 family.</text>
</comment>
<dbReference type="GO" id="GO:0016051">
    <property type="term" value="P:carbohydrate biosynthetic process"/>
    <property type="evidence" value="ECO:0007669"/>
    <property type="project" value="InterPro"/>
</dbReference>
<dbReference type="AlphaFoldDB" id="M1V7U5"/>
<dbReference type="GeneID" id="16998142"/>
<dbReference type="OMA" id="FAPENER"/>
<keyword evidence="4" id="KW-0812">Transmembrane</keyword>
<evidence type="ECO:0000256" key="1">
    <source>
        <dbReference type="ARBA" id="ARBA00004323"/>
    </source>
</evidence>
<dbReference type="PANTHER" id="PTHR12137">
    <property type="entry name" value="CARBOHYDRATE SULFOTRANSFERASE"/>
    <property type="match status" value="1"/>
</dbReference>
<dbReference type="EMBL" id="AP006502">
    <property type="protein sequence ID" value="BAM83390.1"/>
    <property type="molecule type" value="Genomic_DNA"/>
</dbReference>
<evidence type="ECO:0000256" key="6">
    <source>
        <dbReference type="ARBA" id="ARBA00023034"/>
    </source>
</evidence>
<name>M1V7U5_CYAM1</name>